<evidence type="ECO:0000313" key="7">
    <source>
        <dbReference type="EMBL" id="ART20766.1"/>
    </source>
</evidence>
<keyword evidence="3 6" id="KW-0812">Transmembrane</keyword>
<evidence type="ECO:0000256" key="1">
    <source>
        <dbReference type="ARBA" id="ARBA00004651"/>
    </source>
</evidence>
<sequence length="218" mass="22895">MSWSAFAALMFMNLLGALAPGPDIVLVTRYATRSRKHAIAAATGIQLGVLFWYTITVFGAAAVLTAFPGILRAIQGIGGAFLIFMGVRSIKGGVELRHNPPADIEEAALRLGSLGQVFRTGLATNLSNPKIVLYLAALIAPLLPPHPPLWLAVALILGLSLSAYLTFVLLSTVISTSAIRRRMLAAGPWIDIASGAFFIIAGCVLISASVGLVPQLHA</sequence>
<evidence type="ECO:0000256" key="6">
    <source>
        <dbReference type="SAM" id="Phobius"/>
    </source>
</evidence>
<dbReference type="Proteomes" id="UP000250197">
    <property type="component" value="Chromosome"/>
</dbReference>
<evidence type="ECO:0000256" key="5">
    <source>
        <dbReference type="ARBA" id="ARBA00023136"/>
    </source>
</evidence>
<gene>
    <name evidence="7" type="ORF">CBE89_04125</name>
</gene>
<dbReference type="GO" id="GO:0015171">
    <property type="term" value="F:amino acid transmembrane transporter activity"/>
    <property type="evidence" value="ECO:0007669"/>
    <property type="project" value="TreeGrafter"/>
</dbReference>
<organism evidence="7 8">
    <name type="scientific">Corynebacterium striatum</name>
    <dbReference type="NCBI Taxonomy" id="43770"/>
    <lineage>
        <taxon>Bacteria</taxon>
        <taxon>Bacillati</taxon>
        <taxon>Actinomycetota</taxon>
        <taxon>Actinomycetes</taxon>
        <taxon>Mycobacteriales</taxon>
        <taxon>Corynebacteriaceae</taxon>
        <taxon>Corynebacterium</taxon>
    </lineage>
</organism>
<feature type="transmembrane region" description="Helical" evidence="6">
    <location>
        <begin position="6"/>
        <end position="27"/>
    </location>
</feature>
<dbReference type="GO" id="GO:0005886">
    <property type="term" value="C:plasma membrane"/>
    <property type="evidence" value="ECO:0007669"/>
    <property type="project" value="UniProtKB-SubCell"/>
</dbReference>
<comment type="subcellular location">
    <subcellularLocation>
        <location evidence="1">Cell membrane</location>
        <topology evidence="1">Multi-pass membrane protein</topology>
    </subcellularLocation>
</comment>
<feature type="transmembrane region" description="Helical" evidence="6">
    <location>
        <begin position="149"/>
        <end position="171"/>
    </location>
</feature>
<dbReference type="PANTHER" id="PTHR30086">
    <property type="entry name" value="ARGININE EXPORTER PROTEIN ARGO"/>
    <property type="match status" value="1"/>
</dbReference>
<evidence type="ECO:0000256" key="2">
    <source>
        <dbReference type="ARBA" id="ARBA00022475"/>
    </source>
</evidence>
<keyword evidence="5 6" id="KW-0472">Membrane</keyword>
<keyword evidence="4 6" id="KW-1133">Transmembrane helix</keyword>
<dbReference type="InterPro" id="IPR001123">
    <property type="entry name" value="LeuE-type"/>
</dbReference>
<dbReference type="AlphaFoldDB" id="A0A2Z2IWS1"/>
<feature type="transmembrane region" description="Helical" evidence="6">
    <location>
        <begin position="39"/>
        <end position="64"/>
    </location>
</feature>
<dbReference type="EMBL" id="CP021252">
    <property type="protein sequence ID" value="ART20766.1"/>
    <property type="molecule type" value="Genomic_DNA"/>
</dbReference>
<evidence type="ECO:0000313" key="8">
    <source>
        <dbReference type="Proteomes" id="UP000250197"/>
    </source>
</evidence>
<protein>
    <submittedName>
        <fullName evidence="7">Lysine transporter LysE</fullName>
    </submittedName>
</protein>
<accession>A0A2Z2IWS1</accession>
<dbReference type="PANTHER" id="PTHR30086:SF20">
    <property type="entry name" value="ARGININE EXPORTER PROTEIN ARGO-RELATED"/>
    <property type="match status" value="1"/>
</dbReference>
<dbReference type="KEGG" id="cstr:CBE89_04125"/>
<dbReference type="RefSeq" id="WP_086890902.1">
    <property type="nucleotide sequence ID" value="NZ_CP021252.1"/>
</dbReference>
<evidence type="ECO:0000256" key="3">
    <source>
        <dbReference type="ARBA" id="ARBA00022692"/>
    </source>
</evidence>
<feature type="transmembrane region" description="Helical" evidence="6">
    <location>
        <begin position="192"/>
        <end position="213"/>
    </location>
</feature>
<proteinExistence type="predicted"/>
<keyword evidence="2" id="KW-1003">Cell membrane</keyword>
<dbReference type="Pfam" id="PF01810">
    <property type="entry name" value="LysE"/>
    <property type="match status" value="1"/>
</dbReference>
<name>A0A2Z2IWS1_CORST</name>
<reference evidence="7 8" key="1">
    <citation type="submission" date="2017-05" db="EMBL/GenBank/DDBJ databases">
        <title>Complete genome sequence of Corynebacterium striatum KC-Na-1 isolated from Neophocaena asiaeorientalis in Korea.</title>
        <authorList>
            <person name="Kim J.H."/>
            <person name="Lee K."/>
        </authorList>
    </citation>
    <scope>NUCLEOTIDE SEQUENCE [LARGE SCALE GENOMIC DNA]</scope>
    <source>
        <strain evidence="7 8">KC-Na-01</strain>
    </source>
</reference>
<evidence type="ECO:0000256" key="4">
    <source>
        <dbReference type="ARBA" id="ARBA00022989"/>
    </source>
</evidence>